<dbReference type="Pfam" id="PF00107">
    <property type="entry name" value="ADH_zinc_N"/>
    <property type="match status" value="1"/>
</dbReference>
<dbReference type="GO" id="GO:0008270">
    <property type="term" value="F:zinc ion binding"/>
    <property type="evidence" value="ECO:0000318"/>
    <property type="project" value="GO_Central"/>
</dbReference>
<dbReference type="InterPro" id="IPR002328">
    <property type="entry name" value="ADH_Zn_CS"/>
</dbReference>
<dbReference type="PROSITE" id="PS00059">
    <property type="entry name" value="ADH_ZINC"/>
    <property type="match status" value="1"/>
</dbReference>
<dbReference type="STRING" id="71139.A0A059A062"/>
<dbReference type="SUPFAM" id="SSF51735">
    <property type="entry name" value="NAD(P)-binding Rossmann-fold domains"/>
    <property type="match status" value="1"/>
</dbReference>
<evidence type="ECO:0000256" key="7">
    <source>
        <dbReference type="ARBA" id="ARBA00060764"/>
    </source>
</evidence>
<dbReference type="eggNOG" id="KOG0022">
    <property type="taxonomic scope" value="Eukaryota"/>
</dbReference>
<keyword evidence="3 8" id="KW-0479">Metal-binding</keyword>
<dbReference type="GO" id="GO:0004022">
    <property type="term" value="F:alcohol dehydrogenase (NAD+) activity"/>
    <property type="evidence" value="ECO:0000318"/>
    <property type="project" value="GO_Central"/>
</dbReference>
<evidence type="ECO:0000256" key="4">
    <source>
        <dbReference type="ARBA" id="ARBA00022833"/>
    </source>
</evidence>
<dbReference type="Gene3D" id="3.90.180.10">
    <property type="entry name" value="Medium-chain alcohol dehydrogenases, catalytic domain"/>
    <property type="match status" value="1"/>
</dbReference>
<dbReference type="EMBL" id="KK198763">
    <property type="protein sequence ID" value="KCW47119.1"/>
    <property type="molecule type" value="Genomic_DNA"/>
</dbReference>
<feature type="domain" description="Enoyl reductase (ER)" evidence="9">
    <location>
        <begin position="75"/>
        <end position="437"/>
    </location>
</feature>
<accession>A0A059A062</accession>
<evidence type="ECO:0000256" key="5">
    <source>
        <dbReference type="ARBA" id="ARBA00023002"/>
    </source>
</evidence>
<evidence type="ECO:0000256" key="2">
    <source>
        <dbReference type="ARBA" id="ARBA00011738"/>
    </source>
</evidence>
<dbReference type="Gramene" id="KCW47119">
    <property type="protein sequence ID" value="KCW47119"/>
    <property type="gene ID" value="EUGRSUZ_K00927"/>
</dbReference>
<dbReference type="PANTHER" id="PTHR43880">
    <property type="entry name" value="ALCOHOL DEHYDROGENASE"/>
    <property type="match status" value="1"/>
</dbReference>
<dbReference type="FunFam" id="3.40.50.720:FF:000003">
    <property type="entry name" value="S-(hydroxymethyl)glutathione dehydrogenase"/>
    <property type="match status" value="1"/>
</dbReference>
<gene>
    <name evidence="10" type="ORF">EUGRSUZ_K00927</name>
</gene>
<keyword evidence="5" id="KW-0560">Oxidoreductase</keyword>
<comment type="cofactor">
    <cofactor evidence="1 8">
        <name>Zn(2+)</name>
        <dbReference type="ChEBI" id="CHEBI:29105"/>
    </cofactor>
</comment>
<sequence length="439" mass="47495">MDGVGPIATYWMTPKYSTNVSRKAASRAFNFQFGWLSTLILVAREKQSITERRRRMGSKSGSSRAITCKGVVCWGAEEEWRVEEIQVDPPKGSEVRMKMLFASICHTDLLYSQGFPLPLYPRVLGHEGVGIVESVGEEVEELKEGDVVIPTYVGECRECENCKSDRTNLCLRYPLSVNGVLPDGTSRMSIRGQALYHLLSCSTWSEYTVSDANYVVKVDPGVALPHASLLSCGFSSGFGAAWMDSKVESGSSVAVIGLGAVGLGAIGGARAQGATTIIGVDKNGMKKDKGEVFGMTHFINPDDHKSSDGTHSKSISEMVKDLTGGAGVDYCFECSGVPNLIDQALEATKVGKGRAVVLGAGPTHVVEINFMGLMMGRTLKGTIFGGLKSKTHLPLLVHKSKDEEIPLDELLTHEMKLEDVPTAREVLKRSDCVKILIKI</sequence>
<evidence type="ECO:0000259" key="9">
    <source>
        <dbReference type="SMART" id="SM00829"/>
    </source>
</evidence>
<dbReference type="CDD" id="cd08277">
    <property type="entry name" value="liver_alcohol_DH_like"/>
    <property type="match status" value="1"/>
</dbReference>
<dbReference type="GO" id="GO:0005829">
    <property type="term" value="C:cytosol"/>
    <property type="evidence" value="ECO:0000318"/>
    <property type="project" value="GO_Central"/>
</dbReference>
<keyword evidence="4 8" id="KW-0862">Zinc</keyword>
<evidence type="ECO:0000256" key="3">
    <source>
        <dbReference type="ARBA" id="ARBA00022723"/>
    </source>
</evidence>
<dbReference type="InterPro" id="IPR013154">
    <property type="entry name" value="ADH-like_N"/>
</dbReference>
<evidence type="ECO:0000313" key="10">
    <source>
        <dbReference type="EMBL" id="KCW47119.1"/>
    </source>
</evidence>
<name>A0A059A062_EUCGR</name>
<dbReference type="GO" id="GO:0046294">
    <property type="term" value="P:formaldehyde catabolic process"/>
    <property type="evidence" value="ECO:0000318"/>
    <property type="project" value="GO_Central"/>
</dbReference>
<reference evidence="10" key="1">
    <citation type="submission" date="2013-07" db="EMBL/GenBank/DDBJ databases">
        <title>The genome of Eucalyptus grandis.</title>
        <authorList>
            <person name="Schmutz J."/>
            <person name="Hayes R."/>
            <person name="Myburg A."/>
            <person name="Tuskan G."/>
            <person name="Grattapaglia D."/>
            <person name="Rokhsar D.S."/>
        </authorList>
    </citation>
    <scope>NUCLEOTIDE SEQUENCE</scope>
    <source>
        <tissue evidence="10">Leaf extractions</tissue>
    </source>
</reference>
<dbReference type="FunFam" id="3.90.180.10:FF:000067">
    <property type="entry name" value="alcohol dehydrogenase 1-like isoform X1"/>
    <property type="match status" value="1"/>
</dbReference>
<evidence type="ECO:0000256" key="8">
    <source>
        <dbReference type="RuleBase" id="RU361277"/>
    </source>
</evidence>
<dbReference type="GO" id="GO:0051903">
    <property type="term" value="F:S-(hydroxymethyl)glutathione dehydrogenase [NAD(P)+] activity"/>
    <property type="evidence" value="ECO:0000318"/>
    <property type="project" value="GO_Central"/>
</dbReference>
<comment type="similarity">
    <text evidence="7">Belongs to the zinc-containing alcohol dehydrogenase family. Class-IV subfamily.</text>
</comment>
<dbReference type="InParanoid" id="A0A059A062"/>
<dbReference type="InterPro" id="IPR036291">
    <property type="entry name" value="NAD(P)-bd_dom_sf"/>
</dbReference>
<dbReference type="Gene3D" id="3.40.50.720">
    <property type="entry name" value="NAD(P)-binding Rossmann-like Domain"/>
    <property type="match status" value="1"/>
</dbReference>
<dbReference type="InterPro" id="IPR020843">
    <property type="entry name" value="ER"/>
</dbReference>
<organism evidence="10">
    <name type="scientific">Eucalyptus grandis</name>
    <name type="common">Flooded gum</name>
    <dbReference type="NCBI Taxonomy" id="71139"/>
    <lineage>
        <taxon>Eukaryota</taxon>
        <taxon>Viridiplantae</taxon>
        <taxon>Streptophyta</taxon>
        <taxon>Embryophyta</taxon>
        <taxon>Tracheophyta</taxon>
        <taxon>Spermatophyta</taxon>
        <taxon>Magnoliopsida</taxon>
        <taxon>eudicotyledons</taxon>
        <taxon>Gunneridae</taxon>
        <taxon>Pentapetalae</taxon>
        <taxon>rosids</taxon>
        <taxon>malvids</taxon>
        <taxon>Myrtales</taxon>
        <taxon>Myrtaceae</taxon>
        <taxon>Myrtoideae</taxon>
        <taxon>Eucalypteae</taxon>
        <taxon>Eucalyptus</taxon>
    </lineage>
</organism>
<dbReference type="InterPro" id="IPR013149">
    <property type="entry name" value="ADH-like_C"/>
</dbReference>
<evidence type="ECO:0000256" key="1">
    <source>
        <dbReference type="ARBA" id="ARBA00001947"/>
    </source>
</evidence>
<dbReference type="AlphaFoldDB" id="A0A059A062"/>
<comment type="subunit">
    <text evidence="2">Homodimer.</text>
</comment>
<keyword evidence="6" id="KW-0520">NAD</keyword>
<dbReference type="SUPFAM" id="SSF50129">
    <property type="entry name" value="GroES-like"/>
    <property type="match status" value="1"/>
</dbReference>
<protein>
    <recommendedName>
        <fullName evidence="9">Enoyl reductase (ER) domain-containing protein</fullName>
    </recommendedName>
</protein>
<dbReference type="Pfam" id="PF08240">
    <property type="entry name" value="ADH_N"/>
    <property type="match status" value="1"/>
</dbReference>
<proteinExistence type="inferred from homology"/>
<dbReference type="InterPro" id="IPR011032">
    <property type="entry name" value="GroES-like_sf"/>
</dbReference>
<dbReference type="SMART" id="SM00829">
    <property type="entry name" value="PKS_ER"/>
    <property type="match status" value="1"/>
</dbReference>
<dbReference type="OMA" id="KTNVCLK"/>
<evidence type="ECO:0000256" key="6">
    <source>
        <dbReference type="ARBA" id="ARBA00023027"/>
    </source>
</evidence>
<dbReference type="PANTHER" id="PTHR43880:SF38">
    <property type="entry name" value="ALCOHOL DEHYDROGENASE-RELATED"/>
    <property type="match status" value="1"/>
</dbReference>